<comment type="catalytic activity">
    <reaction evidence="6">
        <text>L-lysyl-[protein] + 3 S-adenosyl-L-methionine = N(6),N(6),N(6)-trimethyl-L-lysyl-[protein] + 3 S-adenosyl-L-homocysteine + 3 H(+)</text>
        <dbReference type="Rhea" id="RHEA:54192"/>
        <dbReference type="Rhea" id="RHEA-COMP:9752"/>
        <dbReference type="Rhea" id="RHEA-COMP:13826"/>
        <dbReference type="ChEBI" id="CHEBI:15378"/>
        <dbReference type="ChEBI" id="CHEBI:29969"/>
        <dbReference type="ChEBI" id="CHEBI:57856"/>
        <dbReference type="ChEBI" id="CHEBI:59789"/>
        <dbReference type="ChEBI" id="CHEBI:61961"/>
    </reaction>
</comment>
<proteinExistence type="inferred from homology"/>
<dbReference type="GO" id="GO:0005840">
    <property type="term" value="C:ribosome"/>
    <property type="evidence" value="ECO:0007669"/>
    <property type="project" value="UniProtKB-KW"/>
</dbReference>
<name>A0ABW2IL85_9PROT</name>
<reference evidence="8" key="1">
    <citation type="journal article" date="2019" name="Int. J. Syst. Evol. Microbiol.">
        <title>The Global Catalogue of Microorganisms (GCM) 10K type strain sequencing project: providing services to taxonomists for standard genome sequencing and annotation.</title>
        <authorList>
            <consortium name="The Broad Institute Genomics Platform"/>
            <consortium name="The Broad Institute Genome Sequencing Center for Infectious Disease"/>
            <person name="Wu L."/>
            <person name="Ma J."/>
        </authorList>
    </citation>
    <scope>NUCLEOTIDE SEQUENCE [LARGE SCALE GENOMIC DNA]</scope>
    <source>
        <strain evidence="8">CCUG 51308</strain>
    </source>
</reference>
<accession>A0ABW2IL85</accession>
<keyword evidence="8" id="KW-1185">Reference proteome</keyword>
<evidence type="ECO:0000313" key="8">
    <source>
        <dbReference type="Proteomes" id="UP001596492"/>
    </source>
</evidence>
<feature type="binding site" evidence="6">
    <location>
        <position position="129"/>
    </location>
    <ligand>
        <name>S-adenosyl-L-methionine</name>
        <dbReference type="ChEBI" id="CHEBI:59789"/>
    </ligand>
</feature>
<dbReference type="PANTHER" id="PTHR43648:SF1">
    <property type="entry name" value="ELECTRON TRANSFER FLAVOPROTEIN BETA SUBUNIT LYSINE METHYLTRANSFERASE"/>
    <property type="match status" value="1"/>
</dbReference>
<comment type="caution">
    <text evidence="7">The sequence shown here is derived from an EMBL/GenBank/DDBJ whole genome shotgun (WGS) entry which is preliminary data.</text>
</comment>
<gene>
    <name evidence="6" type="primary">prmA</name>
    <name evidence="7" type="ORF">ACFQS8_09810</name>
</gene>
<feature type="binding site" evidence="6">
    <location>
        <position position="152"/>
    </location>
    <ligand>
        <name>S-adenosyl-L-methionine</name>
        <dbReference type="ChEBI" id="CHEBI:59789"/>
    </ligand>
</feature>
<evidence type="ECO:0000256" key="2">
    <source>
        <dbReference type="ARBA" id="ARBA00022490"/>
    </source>
</evidence>
<dbReference type="RefSeq" id="WP_382167148.1">
    <property type="nucleotide sequence ID" value="NZ_JBHTBR010000005.1"/>
</dbReference>
<evidence type="ECO:0000256" key="4">
    <source>
        <dbReference type="ARBA" id="ARBA00022679"/>
    </source>
</evidence>
<dbReference type="InterPro" id="IPR029063">
    <property type="entry name" value="SAM-dependent_MTases_sf"/>
</dbReference>
<evidence type="ECO:0000256" key="6">
    <source>
        <dbReference type="HAMAP-Rule" id="MF_00735"/>
    </source>
</evidence>
<keyword evidence="2 6" id="KW-0963">Cytoplasm</keyword>
<keyword evidence="4 6" id="KW-0808">Transferase</keyword>
<keyword evidence="7" id="KW-0689">Ribosomal protein</keyword>
<dbReference type="Gene3D" id="3.40.50.150">
    <property type="entry name" value="Vaccinia Virus protein VP39"/>
    <property type="match status" value="1"/>
</dbReference>
<evidence type="ECO:0000256" key="5">
    <source>
        <dbReference type="ARBA" id="ARBA00022691"/>
    </source>
</evidence>
<organism evidence="7 8">
    <name type="scientific">Hirschia litorea</name>
    <dbReference type="NCBI Taxonomy" id="1199156"/>
    <lineage>
        <taxon>Bacteria</taxon>
        <taxon>Pseudomonadati</taxon>
        <taxon>Pseudomonadota</taxon>
        <taxon>Alphaproteobacteria</taxon>
        <taxon>Hyphomonadales</taxon>
        <taxon>Hyphomonadaceae</taxon>
        <taxon>Hirschia</taxon>
    </lineage>
</organism>
<dbReference type="HAMAP" id="MF_00735">
    <property type="entry name" value="Methyltr_PrmA"/>
    <property type="match status" value="1"/>
</dbReference>
<sequence length="313" mass="33580">MYKVSASCDRATAEHLSDVLAYMDPSPAAAVSTEEVTRMTWRVDAVCHSEEEASACVSIIESEASGVSASHQKLPDKDWVAESLRGLPAVKAGPYYVAGAHELVHLEGGMIPIWIEAGPAFGTGHHGTTKGCLEALADVAKRKKLGKVLDIGTGSGVLAIAALKSGAHSAIACDIDPESIRISKINAKNNKMGRQLHLLVANGANNAFIRNQGLYDTVLANILARPLVSLSSDITKLTKPGGYIILSGLLHHQEPQVKAAFSGRNLSLVDRRRLGAWSTLVYRKPLQRKSNTTPVKKLNPTHFELDMAEFFGL</sequence>
<dbReference type="EMBL" id="JBHTBR010000005">
    <property type="protein sequence ID" value="MFC7291910.1"/>
    <property type="molecule type" value="Genomic_DNA"/>
</dbReference>
<evidence type="ECO:0000256" key="3">
    <source>
        <dbReference type="ARBA" id="ARBA00022603"/>
    </source>
</evidence>
<evidence type="ECO:0000313" key="7">
    <source>
        <dbReference type="EMBL" id="MFC7291910.1"/>
    </source>
</evidence>
<keyword evidence="3 6" id="KW-0489">Methyltransferase</keyword>
<dbReference type="SUPFAM" id="SSF53335">
    <property type="entry name" value="S-adenosyl-L-methionine-dependent methyltransferases"/>
    <property type="match status" value="1"/>
</dbReference>
<comment type="subcellular location">
    <subcellularLocation>
        <location evidence="6">Cytoplasm</location>
    </subcellularLocation>
</comment>
<feature type="binding site" evidence="6">
    <location>
        <position position="221"/>
    </location>
    <ligand>
        <name>S-adenosyl-L-methionine</name>
        <dbReference type="ChEBI" id="CHEBI:59789"/>
    </ligand>
</feature>
<dbReference type="InterPro" id="IPR004498">
    <property type="entry name" value="Ribosomal_PrmA_MeTrfase"/>
</dbReference>
<comment type="similarity">
    <text evidence="1 6">Belongs to the methyltransferase superfamily. PrmA family.</text>
</comment>
<keyword evidence="5 6" id="KW-0949">S-adenosyl-L-methionine</keyword>
<dbReference type="InterPro" id="IPR050078">
    <property type="entry name" value="Ribosomal_L11_MeTrfase_PrmA"/>
</dbReference>
<keyword evidence="7" id="KW-0687">Ribonucleoprotein</keyword>
<dbReference type="CDD" id="cd02440">
    <property type="entry name" value="AdoMet_MTases"/>
    <property type="match status" value="1"/>
</dbReference>
<dbReference type="GO" id="GO:0032259">
    <property type="term" value="P:methylation"/>
    <property type="evidence" value="ECO:0007669"/>
    <property type="project" value="UniProtKB-KW"/>
</dbReference>
<comment type="function">
    <text evidence="6">Methylates ribosomal protein L11.</text>
</comment>
<feature type="binding site" evidence="6">
    <location>
        <position position="174"/>
    </location>
    <ligand>
        <name>S-adenosyl-L-methionine</name>
        <dbReference type="ChEBI" id="CHEBI:59789"/>
    </ligand>
</feature>
<dbReference type="Pfam" id="PF06325">
    <property type="entry name" value="PrmA"/>
    <property type="match status" value="1"/>
</dbReference>
<protein>
    <recommendedName>
        <fullName evidence="6">Ribosomal protein L11 methyltransferase</fullName>
        <shortName evidence="6">L11 Mtase</shortName>
        <ecNumber evidence="6">2.1.1.-</ecNumber>
    </recommendedName>
</protein>
<evidence type="ECO:0000256" key="1">
    <source>
        <dbReference type="ARBA" id="ARBA00009741"/>
    </source>
</evidence>
<dbReference type="Proteomes" id="UP001596492">
    <property type="component" value="Unassembled WGS sequence"/>
</dbReference>
<dbReference type="GO" id="GO:0008168">
    <property type="term" value="F:methyltransferase activity"/>
    <property type="evidence" value="ECO:0007669"/>
    <property type="project" value="UniProtKB-KW"/>
</dbReference>
<dbReference type="PANTHER" id="PTHR43648">
    <property type="entry name" value="ELECTRON TRANSFER FLAVOPROTEIN BETA SUBUNIT LYSINE METHYLTRANSFERASE"/>
    <property type="match status" value="1"/>
</dbReference>
<dbReference type="EC" id="2.1.1.-" evidence="6"/>